<dbReference type="OrthoDB" id="9809216at2"/>
<dbReference type="Gene3D" id="1.10.1760.20">
    <property type="match status" value="1"/>
</dbReference>
<keyword evidence="5 9" id="KW-0812">Transmembrane</keyword>
<dbReference type="InterPro" id="IPR024529">
    <property type="entry name" value="ECF_trnsprt_substrate-spec"/>
</dbReference>
<dbReference type="PIRSF" id="PIRSF037778">
    <property type="entry name" value="UCP037778_transp_RibU"/>
    <property type="match status" value="1"/>
</dbReference>
<evidence type="ECO:0000256" key="1">
    <source>
        <dbReference type="ARBA" id="ARBA00004651"/>
    </source>
</evidence>
<comment type="similarity">
    <text evidence="2 8">Belongs to the prokaryotic riboflavin transporter (P-RFT) (TC 2.A.87) family.</text>
</comment>
<dbReference type="PANTHER" id="PTHR38438">
    <property type="entry name" value="RIBOFLAVIN TRANSPORTER RIBU"/>
    <property type="match status" value="1"/>
</dbReference>
<name>A0A147K826_9BACI</name>
<proteinExistence type="inferred from homology"/>
<keyword evidence="4 8" id="KW-1003">Cell membrane</keyword>
<evidence type="ECO:0000313" key="11">
    <source>
        <dbReference type="Proteomes" id="UP000074108"/>
    </source>
</evidence>
<evidence type="ECO:0000256" key="7">
    <source>
        <dbReference type="ARBA" id="ARBA00023136"/>
    </source>
</evidence>
<dbReference type="PANTHER" id="PTHR38438:SF1">
    <property type="entry name" value="RIBOFLAVIN TRANSPORTER RIBU"/>
    <property type="match status" value="1"/>
</dbReference>
<feature type="transmembrane region" description="Helical" evidence="9">
    <location>
        <begin position="109"/>
        <end position="133"/>
    </location>
</feature>
<organism evidence="10 11">
    <name type="scientific">Bacillus coahuilensis p1.1.43</name>
    <dbReference type="NCBI Taxonomy" id="1150625"/>
    <lineage>
        <taxon>Bacteria</taxon>
        <taxon>Bacillati</taxon>
        <taxon>Bacillota</taxon>
        <taxon>Bacilli</taxon>
        <taxon>Bacillales</taxon>
        <taxon>Bacillaceae</taxon>
        <taxon>Bacillus</taxon>
    </lineage>
</organism>
<evidence type="ECO:0000256" key="5">
    <source>
        <dbReference type="ARBA" id="ARBA00022692"/>
    </source>
</evidence>
<gene>
    <name evidence="10" type="ORF">Q75_08855</name>
</gene>
<feature type="transmembrane region" description="Helical" evidence="9">
    <location>
        <begin position="12"/>
        <end position="38"/>
    </location>
</feature>
<sequence>MKKMNTRMTVSVGMLSSIAYLLMLINFPLPIFPAFLLVDFSDVPALLGTLLFGPLAGILIELIKNILDYLFTGSETGVPIGHLANFLAGVFIILPFHYVVKKFQSKNGVLVGLLLGVLVMAVLMSILNYFVFLPAYSYFLNYEPMASSEMRKYIVATILPFNAIKGLIISGVFILLYAPLKTWIERQRLVKI</sequence>
<comment type="caution">
    <text evidence="10">The sequence shown here is derived from an EMBL/GenBank/DDBJ whole genome shotgun (WGS) entry which is preliminary data.</text>
</comment>
<evidence type="ECO:0000256" key="6">
    <source>
        <dbReference type="ARBA" id="ARBA00022989"/>
    </source>
</evidence>
<evidence type="ECO:0000256" key="3">
    <source>
        <dbReference type="ARBA" id="ARBA00022448"/>
    </source>
</evidence>
<protein>
    <recommendedName>
        <fullName evidence="8">Riboflavin transporter</fullName>
    </recommendedName>
</protein>
<dbReference type="Pfam" id="PF12822">
    <property type="entry name" value="ECF_trnsprt"/>
    <property type="match status" value="1"/>
</dbReference>
<feature type="transmembrane region" description="Helical" evidence="9">
    <location>
        <begin position="83"/>
        <end position="100"/>
    </location>
</feature>
<dbReference type="Proteomes" id="UP000074108">
    <property type="component" value="Unassembled WGS sequence"/>
</dbReference>
<dbReference type="EMBL" id="LDYG01000029">
    <property type="protein sequence ID" value="KUP06239.1"/>
    <property type="molecule type" value="Genomic_DNA"/>
</dbReference>
<accession>A0A147K826</accession>
<evidence type="ECO:0000256" key="2">
    <source>
        <dbReference type="ARBA" id="ARBA00005540"/>
    </source>
</evidence>
<dbReference type="PATRIC" id="fig|1150625.3.peg.1875"/>
<keyword evidence="7 8" id="KW-0472">Membrane</keyword>
<comment type="subcellular location">
    <subcellularLocation>
        <location evidence="1">Cell membrane</location>
        <topology evidence="1">Multi-pass membrane protein</topology>
    </subcellularLocation>
</comment>
<keyword evidence="6 9" id="KW-1133">Transmembrane helix</keyword>
<dbReference type="InterPro" id="IPR025720">
    <property type="entry name" value="RibU"/>
</dbReference>
<dbReference type="STRING" id="1150625.Q75_08855"/>
<dbReference type="AlphaFoldDB" id="A0A147K826"/>
<feature type="transmembrane region" description="Helical" evidence="9">
    <location>
        <begin position="153"/>
        <end position="178"/>
    </location>
</feature>
<reference evidence="10 11" key="1">
    <citation type="journal article" date="2016" name="Front. Microbiol.">
        <title>Microevolution Analysis of Bacillus coahuilensis Unveils Differences in Phosphorus Acquisition Strategies and Their Regulation.</title>
        <authorList>
            <person name="Gomez-Lunar Z."/>
            <person name="Hernandez-Gonzalez I."/>
            <person name="Rodriguez-Torres M.D."/>
            <person name="Souza V."/>
            <person name="Olmedo-Alvarez G."/>
        </authorList>
    </citation>
    <scope>NUCLEOTIDE SEQUENCE [LARGE SCALE GENOMIC DNA]</scope>
    <source>
        <strain evidence="11">p1.1.43</strain>
    </source>
</reference>
<keyword evidence="11" id="KW-1185">Reference proteome</keyword>
<comment type="function">
    <text evidence="8">Probably a riboflavin-binding protein that interacts with the energy-coupling factor (ECF) ABC-transporter complex.</text>
</comment>
<feature type="transmembrane region" description="Helical" evidence="9">
    <location>
        <begin position="45"/>
        <end position="63"/>
    </location>
</feature>
<evidence type="ECO:0000313" key="10">
    <source>
        <dbReference type="EMBL" id="KUP06239.1"/>
    </source>
</evidence>
<dbReference type="GO" id="GO:0005886">
    <property type="term" value="C:plasma membrane"/>
    <property type="evidence" value="ECO:0007669"/>
    <property type="project" value="UniProtKB-SubCell"/>
</dbReference>
<keyword evidence="3 8" id="KW-0813">Transport</keyword>
<dbReference type="GO" id="GO:0032217">
    <property type="term" value="F:riboflavin transmembrane transporter activity"/>
    <property type="evidence" value="ECO:0007669"/>
    <property type="project" value="UniProtKB-UniRule"/>
</dbReference>
<evidence type="ECO:0000256" key="9">
    <source>
        <dbReference type="SAM" id="Phobius"/>
    </source>
</evidence>
<evidence type="ECO:0000256" key="4">
    <source>
        <dbReference type="ARBA" id="ARBA00022475"/>
    </source>
</evidence>
<dbReference type="RefSeq" id="WP_010173033.1">
    <property type="nucleotide sequence ID" value="NZ_LDYG01000029.1"/>
</dbReference>
<evidence type="ECO:0000256" key="8">
    <source>
        <dbReference type="PIRNR" id="PIRNR037778"/>
    </source>
</evidence>